<name>A0A371DL64_9APHY</name>
<evidence type="ECO:0000313" key="1">
    <source>
        <dbReference type="EMBL" id="RDX53265.1"/>
    </source>
</evidence>
<gene>
    <name evidence="1" type="ORF">OH76DRAFT_1480273</name>
</gene>
<evidence type="ECO:0000313" key="2">
    <source>
        <dbReference type="Proteomes" id="UP000256964"/>
    </source>
</evidence>
<protein>
    <submittedName>
        <fullName evidence="1">Uncharacterized protein</fullName>
    </submittedName>
</protein>
<keyword evidence="2" id="KW-1185">Reference proteome</keyword>
<organism evidence="1 2">
    <name type="scientific">Lentinus brumalis</name>
    <dbReference type="NCBI Taxonomy" id="2498619"/>
    <lineage>
        <taxon>Eukaryota</taxon>
        <taxon>Fungi</taxon>
        <taxon>Dikarya</taxon>
        <taxon>Basidiomycota</taxon>
        <taxon>Agaricomycotina</taxon>
        <taxon>Agaricomycetes</taxon>
        <taxon>Polyporales</taxon>
        <taxon>Polyporaceae</taxon>
        <taxon>Lentinus</taxon>
    </lineage>
</organism>
<dbReference type="EMBL" id="KZ857388">
    <property type="protein sequence ID" value="RDX53265.1"/>
    <property type="molecule type" value="Genomic_DNA"/>
</dbReference>
<reference evidence="1 2" key="1">
    <citation type="journal article" date="2018" name="Biotechnol. Biofuels">
        <title>Integrative visual omics of the white-rot fungus Polyporus brumalis exposes the biotechnological potential of its oxidative enzymes for delignifying raw plant biomass.</title>
        <authorList>
            <person name="Miyauchi S."/>
            <person name="Rancon A."/>
            <person name="Drula E."/>
            <person name="Hage H."/>
            <person name="Chaduli D."/>
            <person name="Favel A."/>
            <person name="Grisel S."/>
            <person name="Henrissat B."/>
            <person name="Herpoel-Gimbert I."/>
            <person name="Ruiz-Duenas F.J."/>
            <person name="Chevret D."/>
            <person name="Hainaut M."/>
            <person name="Lin J."/>
            <person name="Wang M."/>
            <person name="Pangilinan J."/>
            <person name="Lipzen A."/>
            <person name="Lesage-Meessen L."/>
            <person name="Navarro D."/>
            <person name="Riley R."/>
            <person name="Grigoriev I.V."/>
            <person name="Zhou S."/>
            <person name="Raouche S."/>
            <person name="Rosso M.N."/>
        </authorList>
    </citation>
    <scope>NUCLEOTIDE SEQUENCE [LARGE SCALE GENOMIC DNA]</scope>
    <source>
        <strain evidence="1 2">BRFM 1820</strain>
    </source>
</reference>
<proteinExistence type="predicted"/>
<accession>A0A371DL64</accession>
<dbReference type="Proteomes" id="UP000256964">
    <property type="component" value="Unassembled WGS sequence"/>
</dbReference>
<sequence length="105" mass="11983">MAWASGTARFVEWLEREDAGEDLMEKLRVVWTFGEGAGMMRLRAVLQDAPPEESVWEVVGFQEDCELGEVYHSDDDVGEDNVEEVDPRAERIVEKEDVTQEEYSG</sequence>
<dbReference type="AlphaFoldDB" id="A0A371DL64"/>